<feature type="transmembrane region" description="Helical" evidence="1">
    <location>
        <begin position="440"/>
        <end position="462"/>
    </location>
</feature>
<dbReference type="EMBL" id="JAAVVK010000001">
    <property type="protein sequence ID" value="NKE38451.1"/>
    <property type="molecule type" value="Genomic_DNA"/>
</dbReference>
<feature type="transmembrane region" description="Helical" evidence="1">
    <location>
        <begin position="113"/>
        <end position="137"/>
    </location>
</feature>
<feature type="transmembrane region" description="Helical" evidence="1">
    <location>
        <begin position="12"/>
        <end position="32"/>
    </location>
</feature>
<dbReference type="PANTHER" id="PTHR37305">
    <property type="entry name" value="INTEGRAL MEMBRANE PROTEIN-RELATED"/>
    <property type="match status" value="1"/>
</dbReference>
<protein>
    <submittedName>
        <fullName evidence="2">ABC transporter permease subunit</fullName>
    </submittedName>
</protein>
<gene>
    <name evidence="2" type="ORF">HER12_01625</name>
</gene>
<comment type="caution">
    <text evidence="2">The sequence shown here is derived from an EMBL/GenBank/DDBJ whole genome shotgun (WGS) entry which is preliminary data.</text>
</comment>
<organism evidence="2 3">
    <name type="scientific">Spiroplasma platyhelix PALS-1</name>
    <dbReference type="NCBI Taxonomy" id="1276218"/>
    <lineage>
        <taxon>Bacteria</taxon>
        <taxon>Bacillati</taxon>
        <taxon>Mycoplasmatota</taxon>
        <taxon>Mollicutes</taxon>
        <taxon>Entomoplasmatales</taxon>
        <taxon>Spiroplasmataceae</taxon>
        <taxon>Spiroplasma</taxon>
    </lineage>
</organism>
<reference evidence="2 3" key="1">
    <citation type="submission" date="2020-04" db="EMBL/GenBank/DDBJ databases">
        <title>Complete genome sequence of Spiroplasma platyhelix ATCC 51748, an insect isolate.</title>
        <authorList>
            <person name="Green E.A."/>
            <person name="Klassen J.L."/>
        </authorList>
    </citation>
    <scope>NUCLEOTIDE SEQUENCE [LARGE SCALE GENOMIC DNA]</scope>
    <source>
        <strain evidence="2 3">PALS-1</strain>
    </source>
</reference>
<feature type="transmembrane region" description="Helical" evidence="1">
    <location>
        <begin position="52"/>
        <end position="78"/>
    </location>
</feature>
<keyword evidence="1" id="KW-0812">Transmembrane</keyword>
<evidence type="ECO:0000256" key="1">
    <source>
        <dbReference type="SAM" id="Phobius"/>
    </source>
</evidence>
<dbReference type="RefSeq" id="WP_168104922.1">
    <property type="nucleotide sequence ID" value="NZ_CP051215.1"/>
</dbReference>
<feature type="transmembrane region" description="Helical" evidence="1">
    <location>
        <begin position="182"/>
        <end position="201"/>
    </location>
</feature>
<dbReference type="GO" id="GO:0005886">
    <property type="term" value="C:plasma membrane"/>
    <property type="evidence" value="ECO:0007669"/>
    <property type="project" value="UniProtKB-SubCell"/>
</dbReference>
<sequence>MPIFRYTLKKILVSPSTWVIFALTLAVLGLSWSLPVALLTSSGQKIDWTKDLVLSMFLPAWKILSFTVFISLMLLIFIGVKATQIFRDEIDDGTLLILVSKPISRNRIWAEKWLSFQVTIVSFLFFNILLGGLLLAIPGIGGSVVYLTLLPYMGILFGIGLLFDLIFTSIVLLMSLVLNSKATIAITVGFAALINVFSQAIEPLVVIPSTYFELSHATAVYHDFEKKVTSDDITWFEGQLNNSNYKSDISTIMKKVYSTNIPDVPAYPSYYDPVREQEEVHKIIAKPADYPAYSDEEVALLKHIDSFSNAFRQWKEQSYEELMTSNYVGRGNGTGGIVIAPKNYVDYSVYNVIEALNLTISQNELDNFNTKITQKRVMRYFNIFYQLSYLWSGAWGENNALYISNLEYQNSGDPYLIAFDKDDNNYKVDTSSGTTKIINFPALITVYLLLGVGLLGTSWYVFNRRDFS</sequence>
<evidence type="ECO:0000313" key="3">
    <source>
        <dbReference type="Proteomes" id="UP000584587"/>
    </source>
</evidence>
<dbReference type="Pfam" id="PF12679">
    <property type="entry name" value="ABC2_membrane_2"/>
    <property type="match status" value="1"/>
</dbReference>
<proteinExistence type="predicted"/>
<keyword evidence="3" id="KW-1185">Reference proteome</keyword>
<evidence type="ECO:0000313" key="2">
    <source>
        <dbReference type="EMBL" id="NKE38451.1"/>
    </source>
</evidence>
<feature type="transmembrane region" description="Helical" evidence="1">
    <location>
        <begin position="149"/>
        <end position="175"/>
    </location>
</feature>
<keyword evidence="1" id="KW-1133">Transmembrane helix</keyword>
<name>A0A846TWP1_9MOLU</name>
<dbReference type="GO" id="GO:0140359">
    <property type="term" value="F:ABC-type transporter activity"/>
    <property type="evidence" value="ECO:0007669"/>
    <property type="project" value="InterPro"/>
</dbReference>
<keyword evidence="1" id="KW-0472">Membrane</keyword>
<dbReference type="PANTHER" id="PTHR37305:SF1">
    <property type="entry name" value="MEMBRANE PROTEIN"/>
    <property type="match status" value="1"/>
</dbReference>
<dbReference type="Proteomes" id="UP000584587">
    <property type="component" value="Unassembled WGS sequence"/>
</dbReference>
<accession>A0A846TWP1</accession>
<dbReference type="AlphaFoldDB" id="A0A846TWP1"/>